<feature type="binding site" evidence="6">
    <location>
        <begin position="195"/>
        <end position="202"/>
    </location>
    <ligand>
        <name>GTP</name>
        <dbReference type="ChEBI" id="CHEBI:37565"/>
    </ligand>
</feature>
<accession>A0A075MM19</accession>
<dbReference type="EMBL" id="CP007174">
    <property type="protein sequence ID" value="AIF82531.1"/>
    <property type="molecule type" value="Genomic_DNA"/>
</dbReference>
<keyword evidence="2 5" id="KW-0547">Nucleotide-binding</keyword>
<dbReference type="InterPro" id="IPR032305">
    <property type="entry name" value="GTP-bd_M"/>
</dbReference>
<dbReference type="Pfam" id="PF16360">
    <property type="entry name" value="GTP-bdg_M"/>
    <property type="match status" value="1"/>
</dbReference>
<dbReference type="PIRSF" id="PIRSF006809">
    <property type="entry name" value="GTP-binding_hflX_prd"/>
    <property type="match status" value="1"/>
</dbReference>
<name>A0A075MM19_9ARCH</name>
<dbReference type="InterPro" id="IPR027417">
    <property type="entry name" value="P-loop_NTPase"/>
</dbReference>
<gene>
    <name evidence="5" type="primary">hflX</name>
    <name evidence="10" type="ORF">NTE_00449</name>
</gene>
<feature type="binding site" evidence="6">
    <location>
        <begin position="241"/>
        <end position="244"/>
    </location>
    <ligand>
        <name>GTP</name>
        <dbReference type="ChEBI" id="CHEBI:37565"/>
    </ligand>
</feature>
<keyword evidence="1 7" id="KW-0479">Metal-binding</keyword>
<dbReference type="Gene3D" id="3.40.50.300">
    <property type="entry name" value="P-loop containing nucleotide triphosphate hydrolases"/>
    <property type="match status" value="1"/>
</dbReference>
<keyword evidence="5" id="KW-0963">Cytoplasm</keyword>
<keyword evidence="4 5" id="KW-0342">GTP-binding</keyword>
<dbReference type="InterPro" id="IPR030394">
    <property type="entry name" value="G_HFLX_dom"/>
</dbReference>
<protein>
    <recommendedName>
        <fullName evidence="5">GTPase HflX</fullName>
    </recommendedName>
    <alternativeName>
        <fullName evidence="5">GTP-binding protein HflX</fullName>
    </alternativeName>
</protein>
<evidence type="ECO:0000313" key="11">
    <source>
        <dbReference type="Proteomes" id="UP000028194"/>
    </source>
</evidence>
<sequence>MSADFHRKAILITYPYDEAISEAVSLADAAGYRVEKIVTQKHITKSRYGIGLGKAEEVKAIAEEIQPEVIVFDEVLKPSQTYNLASVCKKEVIDRERLILEIFERRASTTESKTQIKLAQLRYDMTRAREAVRLAKAGEQPGFYGLGKYEADAYLLDIKNRAQALKKKLEKEVTKRQLHRNQRAKAGLMSISLAGYTSAGKTTLFNALTGEAKSTASSVFTTLSTFTRAIDLDGDKVLLLDTVGFISKLPAYMIDAFKSTLEELSYANLVFLVIDISEPILEIRRKLASSLEVIREFEVPETRIVYVLNKADKTTDEDAFDKAGQLGLLASRRVLPVSAKTGYNMDQLKSLARSLLFETEEIKEDNEEEKTSDGAQDRA</sequence>
<dbReference type="GeneID" id="41596325"/>
<keyword evidence="11" id="KW-1185">Reference proteome</keyword>
<evidence type="ECO:0000256" key="1">
    <source>
        <dbReference type="ARBA" id="ARBA00022723"/>
    </source>
</evidence>
<comment type="function">
    <text evidence="5">GTPase that associates with the 50S ribosomal subunit and may have a role during protein synthesis or ribosome biogenesis.</text>
</comment>
<dbReference type="CDD" id="cd01878">
    <property type="entry name" value="HflX"/>
    <property type="match status" value="1"/>
</dbReference>
<dbReference type="GO" id="GO:0003924">
    <property type="term" value="F:GTPase activity"/>
    <property type="evidence" value="ECO:0007669"/>
    <property type="project" value="UniProtKB-UniRule"/>
</dbReference>
<comment type="subunit">
    <text evidence="5">Monomer. Associates with the 50S ribosomal subunit.</text>
</comment>
<organism evidence="10 11">
    <name type="scientific">Candidatus Nitrososphaera evergladensis SR1</name>
    <dbReference type="NCBI Taxonomy" id="1459636"/>
    <lineage>
        <taxon>Archaea</taxon>
        <taxon>Nitrososphaerota</taxon>
        <taxon>Nitrososphaeria</taxon>
        <taxon>Nitrososphaerales</taxon>
        <taxon>Nitrososphaeraceae</taxon>
        <taxon>Nitrososphaera</taxon>
    </lineage>
</organism>
<dbReference type="Gene3D" id="3.40.50.11060">
    <property type="entry name" value="GTPase HflX, N-terminal domain"/>
    <property type="match status" value="1"/>
</dbReference>
<dbReference type="InterPro" id="IPR016496">
    <property type="entry name" value="GTPase_HflX"/>
</dbReference>
<dbReference type="Pfam" id="PF01926">
    <property type="entry name" value="MMR_HSR1"/>
    <property type="match status" value="1"/>
</dbReference>
<dbReference type="HAMAP" id="MF_00900">
    <property type="entry name" value="GTPase_HflX"/>
    <property type="match status" value="1"/>
</dbReference>
<evidence type="ECO:0000256" key="4">
    <source>
        <dbReference type="ARBA" id="ARBA00023134"/>
    </source>
</evidence>
<dbReference type="KEGG" id="nev:NTE_00449"/>
<comment type="similarity">
    <text evidence="5">Belongs to the TRAFAC class OBG-HflX-like GTPase superfamily. HflX GTPase family.</text>
</comment>
<dbReference type="NCBIfam" id="TIGR03156">
    <property type="entry name" value="GTP_HflX"/>
    <property type="match status" value="1"/>
</dbReference>
<dbReference type="NCBIfam" id="TIGR00231">
    <property type="entry name" value="small_GTP"/>
    <property type="match status" value="1"/>
</dbReference>
<dbReference type="Gene3D" id="6.10.250.2860">
    <property type="match status" value="1"/>
</dbReference>
<feature type="binding site" evidence="6">
    <location>
        <begin position="338"/>
        <end position="340"/>
    </location>
    <ligand>
        <name>GTP</name>
        <dbReference type="ChEBI" id="CHEBI:37565"/>
    </ligand>
</feature>
<dbReference type="RefSeq" id="WP_148699484.1">
    <property type="nucleotide sequence ID" value="NZ_CP007174.1"/>
</dbReference>
<evidence type="ECO:0000256" key="6">
    <source>
        <dbReference type="PIRSR" id="PIRSR006809-1"/>
    </source>
</evidence>
<dbReference type="PANTHER" id="PTHR10229">
    <property type="entry name" value="GTP-BINDING PROTEIN HFLX"/>
    <property type="match status" value="1"/>
</dbReference>
<dbReference type="GO" id="GO:0005525">
    <property type="term" value="F:GTP binding"/>
    <property type="evidence" value="ECO:0007669"/>
    <property type="project" value="UniProtKB-UniRule"/>
</dbReference>
<evidence type="ECO:0000256" key="8">
    <source>
        <dbReference type="SAM" id="Coils"/>
    </source>
</evidence>
<dbReference type="PANTHER" id="PTHR10229:SF8">
    <property type="entry name" value="GTPASE HFLX"/>
    <property type="match status" value="1"/>
</dbReference>
<dbReference type="InterPro" id="IPR005225">
    <property type="entry name" value="Small_GTP-bd"/>
</dbReference>
<dbReference type="InterPro" id="IPR042108">
    <property type="entry name" value="GTPase_HflX_N_sf"/>
</dbReference>
<comment type="cofactor">
    <cofactor evidence="7">
        <name>Mg(2+)</name>
        <dbReference type="ChEBI" id="CHEBI:18420"/>
    </cofactor>
</comment>
<keyword evidence="3 7" id="KW-0460">Magnesium</keyword>
<evidence type="ECO:0000313" key="10">
    <source>
        <dbReference type="EMBL" id="AIF82531.1"/>
    </source>
</evidence>
<feature type="binding site" evidence="7">
    <location>
        <position position="222"/>
    </location>
    <ligand>
        <name>Mg(2+)</name>
        <dbReference type="ChEBI" id="CHEBI:18420"/>
    </ligand>
</feature>
<dbReference type="Proteomes" id="UP000028194">
    <property type="component" value="Chromosome"/>
</dbReference>
<dbReference type="InterPro" id="IPR025121">
    <property type="entry name" value="GTPase_HflX_N"/>
</dbReference>
<dbReference type="OrthoDB" id="10150at2157"/>
<evidence type="ECO:0000256" key="3">
    <source>
        <dbReference type="ARBA" id="ARBA00022842"/>
    </source>
</evidence>
<feature type="binding site" evidence="6">
    <location>
        <begin position="220"/>
        <end position="224"/>
    </location>
    <ligand>
        <name>GTP</name>
        <dbReference type="ChEBI" id="CHEBI:37565"/>
    </ligand>
</feature>
<comment type="subcellular location">
    <subcellularLocation>
        <location evidence="5">Cytoplasm</location>
    </subcellularLocation>
    <text evidence="5">May associate with membranes.</text>
</comment>
<dbReference type="SUPFAM" id="SSF52540">
    <property type="entry name" value="P-loop containing nucleoside triphosphate hydrolases"/>
    <property type="match status" value="1"/>
</dbReference>
<dbReference type="STRING" id="1459636.NTE_00449"/>
<dbReference type="GO" id="GO:0043022">
    <property type="term" value="F:ribosome binding"/>
    <property type="evidence" value="ECO:0007669"/>
    <property type="project" value="TreeGrafter"/>
</dbReference>
<feature type="binding site" evidence="7">
    <location>
        <position position="202"/>
    </location>
    <ligand>
        <name>Mg(2+)</name>
        <dbReference type="ChEBI" id="CHEBI:18420"/>
    </ligand>
</feature>
<proteinExistence type="inferred from homology"/>
<feature type="coiled-coil region" evidence="8">
    <location>
        <begin position="155"/>
        <end position="182"/>
    </location>
</feature>
<dbReference type="Pfam" id="PF13167">
    <property type="entry name" value="GTP-bdg_N"/>
    <property type="match status" value="1"/>
</dbReference>
<evidence type="ECO:0000256" key="7">
    <source>
        <dbReference type="PIRSR" id="PIRSR006809-2"/>
    </source>
</evidence>
<reference evidence="10 11" key="1">
    <citation type="journal article" date="2014" name="PLoS ONE">
        <title>Genome Sequence of Candidatus Nitrososphaera evergladensis from Group I.1b Enriched from Everglades Soil Reveals Novel Genomic Features of the Ammonia-Oxidizing Archaea.</title>
        <authorList>
            <person name="Zhalnina K.V."/>
            <person name="Dias R."/>
            <person name="Leonard M.T."/>
            <person name="Dorr de Quadros P."/>
            <person name="Camargo F.A."/>
            <person name="Drew J.C."/>
            <person name="Farmerie W.G."/>
            <person name="Daroub S.H."/>
            <person name="Triplett E.W."/>
        </authorList>
    </citation>
    <scope>NUCLEOTIDE SEQUENCE [LARGE SCALE GENOMIC DNA]</scope>
    <source>
        <strain evidence="10 11">SR1</strain>
    </source>
</reference>
<dbReference type="PRINTS" id="PR00326">
    <property type="entry name" value="GTP1OBG"/>
</dbReference>
<feature type="domain" description="Hflx-type G" evidence="9">
    <location>
        <begin position="189"/>
        <end position="360"/>
    </location>
</feature>
<feature type="binding site" evidence="6">
    <location>
        <begin position="309"/>
        <end position="312"/>
    </location>
    <ligand>
        <name>GTP</name>
        <dbReference type="ChEBI" id="CHEBI:37565"/>
    </ligand>
</feature>
<dbReference type="GO" id="GO:0005737">
    <property type="term" value="C:cytoplasm"/>
    <property type="evidence" value="ECO:0007669"/>
    <property type="project" value="UniProtKB-SubCell"/>
</dbReference>
<evidence type="ECO:0000256" key="5">
    <source>
        <dbReference type="HAMAP-Rule" id="MF_00900"/>
    </source>
</evidence>
<dbReference type="AlphaFoldDB" id="A0A075MM19"/>
<dbReference type="InterPro" id="IPR006073">
    <property type="entry name" value="GTP-bd"/>
</dbReference>
<dbReference type="HOGENOM" id="CLU_019597_2_0_2"/>
<evidence type="ECO:0000256" key="2">
    <source>
        <dbReference type="ARBA" id="ARBA00022741"/>
    </source>
</evidence>
<dbReference type="GO" id="GO:0046872">
    <property type="term" value="F:metal ion binding"/>
    <property type="evidence" value="ECO:0007669"/>
    <property type="project" value="UniProtKB-KW"/>
</dbReference>
<keyword evidence="8" id="KW-0175">Coiled coil</keyword>
<dbReference type="eggNOG" id="arCOG00353">
    <property type="taxonomic scope" value="Archaea"/>
</dbReference>
<evidence type="ECO:0000259" key="9">
    <source>
        <dbReference type="PROSITE" id="PS51705"/>
    </source>
</evidence>
<dbReference type="PROSITE" id="PS51705">
    <property type="entry name" value="G_HFLX"/>
    <property type="match status" value="1"/>
</dbReference>